<evidence type="ECO:0000256" key="1">
    <source>
        <dbReference type="SAM" id="MobiDB-lite"/>
    </source>
</evidence>
<dbReference type="HOGENOM" id="CLU_3274816_0_0_10"/>
<accession>C9MT07</accession>
<sequence>MFHGGKGKKNKLNGQGKRKKKSLNTRPNQPHPRPLSEWRGE</sequence>
<feature type="compositionally biased region" description="Basic residues" evidence="1">
    <location>
        <begin position="1"/>
        <end position="23"/>
    </location>
</feature>
<dbReference type="Proteomes" id="UP000003327">
    <property type="component" value="Unassembled WGS sequence"/>
</dbReference>
<organism evidence="2 3">
    <name type="scientific">Prevotella veroralis F0319</name>
    <dbReference type="NCBI Taxonomy" id="649761"/>
    <lineage>
        <taxon>Bacteria</taxon>
        <taxon>Pseudomonadati</taxon>
        <taxon>Bacteroidota</taxon>
        <taxon>Bacteroidia</taxon>
        <taxon>Bacteroidales</taxon>
        <taxon>Prevotellaceae</taxon>
        <taxon>Prevotella</taxon>
    </lineage>
</organism>
<evidence type="ECO:0000313" key="2">
    <source>
        <dbReference type="EMBL" id="EEX17338.1"/>
    </source>
</evidence>
<evidence type="ECO:0000313" key="3">
    <source>
        <dbReference type="Proteomes" id="UP000003327"/>
    </source>
</evidence>
<reference evidence="2 3" key="1">
    <citation type="submission" date="2009-09" db="EMBL/GenBank/DDBJ databases">
        <authorList>
            <person name="Weinstock G."/>
            <person name="Sodergren E."/>
            <person name="Clifton S."/>
            <person name="Fulton L."/>
            <person name="Fulton B."/>
            <person name="Courtney L."/>
            <person name="Fronick C."/>
            <person name="Harrison M."/>
            <person name="Strong C."/>
            <person name="Farmer C."/>
            <person name="Delahaunty K."/>
            <person name="Markovic C."/>
            <person name="Hall O."/>
            <person name="Minx P."/>
            <person name="Tomlinson C."/>
            <person name="Mitreva M."/>
            <person name="Nelson J."/>
            <person name="Hou S."/>
            <person name="Wollam A."/>
            <person name="Pepin K.H."/>
            <person name="Johnson M."/>
            <person name="Bhonagiri V."/>
            <person name="Nash W.E."/>
            <person name="Warren W."/>
            <person name="Chinwalla A."/>
            <person name="Mardis E.R."/>
            <person name="Wilson R.K."/>
        </authorList>
    </citation>
    <scope>NUCLEOTIDE SEQUENCE [LARGE SCALE GENOMIC DNA]</scope>
    <source>
        <strain evidence="2 3">F0319</strain>
    </source>
</reference>
<name>C9MT07_9BACT</name>
<protein>
    <submittedName>
        <fullName evidence="2">Uncharacterized protein</fullName>
    </submittedName>
</protein>
<comment type="caution">
    <text evidence="2">The sequence shown here is derived from an EMBL/GenBank/DDBJ whole genome shotgun (WGS) entry which is preliminary data.</text>
</comment>
<gene>
    <name evidence="2" type="ORF">HMPREF0973_02776</name>
</gene>
<feature type="region of interest" description="Disordered" evidence="1">
    <location>
        <begin position="1"/>
        <end position="41"/>
    </location>
</feature>
<dbReference type="AlphaFoldDB" id="C9MT07"/>
<dbReference type="EMBL" id="ACVA01000069">
    <property type="protein sequence ID" value="EEX17338.1"/>
    <property type="molecule type" value="Genomic_DNA"/>
</dbReference>
<keyword evidence="3" id="KW-1185">Reference proteome</keyword>
<proteinExistence type="predicted"/>